<accession>A0ABQ9WMD3</accession>
<keyword evidence="2" id="KW-1185">Reference proteome</keyword>
<dbReference type="EMBL" id="JARBJD010000688">
    <property type="protein sequence ID" value="KAK2940329.1"/>
    <property type="molecule type" value="Genomic_DNA"/>
</dbReference>
<name>A0ABQ9WMD3_9EUKA</name>
<gene>
    <name evidence="1" type="ORF">BLNAU_24755</name>
</gene>
<proteinExistence type="predicted"/>
<protein>
    <submittedName>
        <fullName evidence="1">Uncharacterized protein</fullName>
    </submittedName>
</protein>
<reference evidence="1 2" key="1">
    <citation type="journal article" date="2022" name="bioRxiv">
        <title>Genomics of Preaxostyla Flagellates Illuminates Evolutionary Transitions and the Path Towards Mitochondrial Loss.</title>
        <authorList>
            <person name="Novak L.V.F."/>
            <person name="Treitli S.C."/>
            <person name="Pyrih J."/>
            <person name="Halakuc P."/>
            <person name="Pipaliya S.V."/>
            <person name="Vacek V."/>
            <person name="Brzon O."/>
            <person name="Soukal P."/>
            <person name="Eme L."/>
            <person name="Dacks J.B."/>
            <person name="Karnkowska A."/>
            <person name="Elias M."/>
            <person name="Hampl V."/>
        </authorList>
    </citation>
    <scope>NUCLEOTIDE SEQUENCE [LARGE SCALE GENOMIC DNA]</scope>
    <source>
        <strain evidence="1">NAU3</strain>
        <tissue evidence="1">Gut</tissue>
    </source>
</reference>
<evidence type="ECO:0000313" key="2">
    <source>
        <dbReference type="Proteomes" id="UP001281761"/>
    </source>
</evidence>
<comment type="caution">
    <text evidence="1">The sequence shown here is derived from an EMBL/GenBank/DDBJ whole genome shotgun (WGS) entry which is preliminary data.</text>
</comment>
<organism evidence="1 2">
    <name type="scientific">Blattamonas nauphoetae</name>
    <dbReference type="NCBI Taxonomy" id="2049346"/>
    <lineage>
        <taxon>Eukaryota</taxon>
        <taxon>Metamonada</taxon>
        <taxon>Preaxostyla</taxon>
        <taxon>Oxymonadida</taxon>
        <taxon>Blattamonas</taxon>
    </lineage>
</organism>
<evidence type="ECO:0000313" key="1">
    <source>
        <dbReference type="EMBL" id="KAK2940329.1"/>
    </source>
</evidence>
<sequence length="172" mass="19549">MGVATRSPRAVRALLEAVRRFLGHNDTFWARVDFLGQKLYVVAKVVLGGVEPRAQQSTEGLATARQTRRTFTSQKLDGPHKVLDLQPLSHTYLPHHRRKFPLSAAINSLSLNSVCFLVVDLARIETQLPRVAVLPAEATRTSEEAEERKAEGEKRRLFGIVWLGRWKRQSRW</sequence>
<dbReference type="Proteomes" id="UP001281761">
    <property type="component" value="Unassembled WGS sequence"/>
</dbReference>